<proteinExistence type="predicted"/>
<evidence type="ECO:0000256" key="1">
    <source>
        <dbReference type="SAM" id="SignalP"/>
    </source>
</evidence>
<dbReference type="RefSeq" id="WP_191772485.1">
    <property type="nucleotide sequence ID" value="NZ_JACYFU010000001.1"/>
</dbReference>
<feature type="chain" id="PRO_5037049469" description="Choice-of-anchor G family protein" evidence="1">
    <location>
        <begin position="33"/>
        <end position="601"/>
    </location>
</feature>
<dbReference type="Proteomes" id="UP000654108">
    <property type="component" value="Unassembled WGS sequence"/>
</dbReference>
<keyword evidence="3" id="KW-1185">Reference proteome</keyword>
<gene>
    <name evidence="2" type="ORF">IC608_02715</name>
</gene>
<dbReference type="EMBL" id="JACYFU010000001">
    <property type="protein sequence ID" value="MBD8064388.1"/>
    <property type="molecule type" value="Genomic_DNA"/>
</dbReference>
<evidence type="ECO:0000313" key="3">
    <source>
        <dbReference type="Proteomes" id="UP000654108"/>
    </source>
</evidence>
<protein>
    <recommendedName>
        <fullName evidence="4">Choice-of-anchor G family protein</fullName>
    </recommendedName>
</protein>
<dbReference type="AlphaFoldDB" id="A0A927FTD0"/>
<comment type="caution">
    <text evidence="2">The sequence shown here is derived from an EMBL/GenBank/DDBJ whole genome shotgun (WGS) entry which is preliminary data.</text>
</comment>
<accession>A0A927FTD0</accession>
<organism evidence="2 3">
    <name type="scientific">Devosia oryzisoli</name>
    <dbReference type="NCBI Taxonomy" id="2774138"/>
    <lineage>
        <taxon>Bacteria</taxon>
        <taxon>Pseudomonadati</taxon>
        <taxon>Pseudomonadota</taxon>
        <taxon>Alphaproteobacteria</taxon>
        <taxon>Hyphomicrobiales</taxon>
        <taxon>Devosiaceae</taxon>
        <taxon>Devosia</taxon>
    </lineage>
</organism>
<reference evidence="2" key="1">
    <citation type="submission" date="2020-09" db="EMBL/GenBank/DDBJ databases">
        <title>Genome seq and assembly of Devosia sp.</title>
        <authorList>
            <person name="Chhetri G."/>
        </authorList>
    </citation>
    <scope>NUCLEOTIDE SEQUENCE</scope>
    <source>
        <strain evidence="2">PTR5</strain>
    </source>
</reference>
<sequence length="601" mass="61205">MTTTTTFGRRGLAALAAAFLVSVALPADPALAAKVKDKSGSHATQQQAPDVSVEVAIPTIDAVDSSMDEAALADILKGNIAGHAEALAALDATSITVPSIVLSVRAVTDGEAEDTTVTFSDLVLSDVANGVAGSFSLGGVALDSKDATLSYGTLAASDLNIGGLLGFYGLVAAAEPGGGLQTIYTDFTADGGTVEAEDVSCTIGGVSVGEFKARPLKNSLLDMIVLAQTLEETQDTPDPVLVGKLLRMYADLFTAFESSEANFDGFSCDGTDEEDRPIVVAVDSMTVNGMTPGTYPGISVDGVDISVGDEDTIALDNFTFKPMDLTSVIATLEGAPDAVDQAWLDANARGLIPGMEGLSLSGLNIDVPDPEAPGTRIKASVGAFDLTLGDYRNGIPTTVDTSAANIVADLPADTEDEQLKQLIALGVTSIDAGFRIAASWDEAAQAIDLEEVSVTGADLATVVLAGKITNATEDLFATDPDTALMASMGLAVKSLNLDVTDEGLSDIILKAVAAEQGSDPAAMRPVFAGLAEGTVVGMMAGAADAAKLGKAVNSFVSGAARTLNISIEAKEDPGIGVADFMAAEEDPTLLLGKVTIDATAK</sequence>
<name>A0A927FTD0_9HYPH</name>
<feature type="signal peptide" evidence="1">
    <location>
        <begin position="1"/>
        <end position="32"/>
    </location>
</feature>
<evidence type="ECO:0008006" key="4">
    <source>
        <dbReference type="Google" id="ProtNLM"/>
    </source>
</evidence>
<keyword evidence="1" id="KW-0732">Signal</keyword>
<evidence type="ECO:0000313" key="2">
    <source>
        <dbReference type="EMBL" id="MBD8064388.1"/>
    </source>
</evidence>